<dbReference type="OrthoDB" id="2529053at2759"/>
<dbReference type="Proteomes" id="UP000193467">
    <property type="component" value="Unassembled WGS sequence"/>
</dbReference>
<dbReference type="InParanoid" id="A0A1Y2G3J1"/>
<keyword evidence="2" id="KW-1185">Reference proteome</keyword>
<comment type="caution">
    <text evidence="1">The sequence shown here is derived from an EMBL/GenBank/DDBJ whole genome shotgun (WGS) entry which is preliminary data.</text>
</comment>
<evidence type="ECO:0000313" key="2">
    <source>
        <dbReference type="Proteomes" id="UP000193467"/>
    </source>
</evidence>
<reference evidence="1 2" key="1">
    <citation type="submission" date="2016-07" db="EMBL/GenBank/DDBJ databases">
        <title>Pervasive Adenine N6-methylation of Active Genes in Fungi.</title>
        <authorList>
            <consortium name="DOE Joint Genome Institute"/>
            <person name="Mondo S.J."/>
            <person name="Dannebaum R.O."/>
            <person name="Kuo R.C."/>
            <person name="Labutti K."/>
            <person name="Haridas S."/>
            <person name="Kuo A."/>
            <person name="Salamov A."/>
            <person name="Ahrendt S.R."/>
            <person name="Lipzen A."/>
            <person name="Sullivan W."/>
            <person name="Andreopoulos W.B."/>
            <person name="Clum A."/>
            <person name="Lindquist E."/>
            <person name="Daum C."/>
            <person name="Ramamoorthy G.K."/>
            <person name="Gryganskyi A."/>
            <person name="Culley D."/>
            <person name="Magnuson J.K."/>
            <person name="James T.Y."/>
            <person name="O'Malley M.A."/>
            <person name="Stajich J.E."/>
            <person name="Spatafora J.W."/>
            <person name="Visel A."/>
            <person name="Grigoriev I.V."/>
        </authorList>
    </citation>
    <scope>NUCLEOTIDE SEQUENCE [LARGE SCALE GENOMIC DNA]</scope>
    <source>
        <strain evidence="1 2">62-1032</strain>
    </source>
</reference>
<organism evidence="1 2">
    <name type="scientific">Leucosporidium creatinivorum</name>
    <dbReference type="NCBI Taxonomy" id="106004"/>
    <lineage>
        <taxon>Eukaryota</taxon>
        <taxon>Fungi</taxon>
        <taxon>Dikarya</taxon>
        <taxon>Basidiomycota</taxon>
        <taxon>Pucciniomycotina</taxon>
        <taxon>Microbotryomycetes</taxon>
        <taxon>Leucosporidiales</taxon>
        <taxon>Leucosporidium</taxon>
    </lineage>
</organism>
<name>A0A1Y2G3J1_9BASI</name>
<sequence length="429" mass="47426">MESSSENSATLTMSTAASLPPEVLSHIFGFVLKLDGSKHMKGAICKHLLPYTRANLFAFVKLTTWKQFRLLAGAVEEHEALGELVVTLVADVKEALDAQAAIWEGENPASVVEGFLGALLQVQAVVSSTILFTEMLLSDEVAQFSLPAMRSLFLEDSFLRRTLESLRHGAESITGHPRRSSFKLPNIFSLEIIGPLSNSAAATFIGGFDEALIVTLFNDSPSPKFKHILRKLHPAMKSLTLANKAEPDVSSLTPIDSALSRFTELDHLQIDACNIIGPDFYQALREPLRRLGFGYGVEVCEATLLDLVQGNSSRGRLASLEELELDVVNGERGTRIEEDKNGDMYFGPDEEMGPYPDWKLPNWTTKFTEEGARELVKAAEKVGVKITGSLKHALEVEVEWTNEINWVLAWEDTCKEIDAEMRADGYGYY</sequence>
<protein>
    <recommendedName>
        <fullName evidence="3">F-box domain-containing protein</fullName>
    </recommendedName>
</protein>
<proteinExistence type="predicted"/>
<evidence type="ECO:0000313" key="1">
    <source>
        <dbReference type="EMBL" id="ORY91523.1"/>
    </source>
</evidence>
<evidence type="ECO:0008006" key="3">
    <source>
        <dbReference type="Google" id="ProtNLM"/>
    </source>
</evidence>
<gene>
    <name evidence="1" type="ORF">BCR35DRAFT_349338</name>
</gene>
<accession>A0A1Y2G3J1</accession>
<dbReference type="AlphaFoldDB" id="A0A1Y2G3J1"/>
<dbReference type="EMBL" id="MCGR01000002">
    <property type="protein sequence ID" value="ORY91523.1"/>
    <property type="molecule type" value="Genomic_DNA"/>
</dbReference>